<comment type="caution">
    <text evidence="6">The sequence shown here is derived from an EMBL/GenBank/DDBJ whole genome shotgun (WGS) entry which is preliminary data.</text>
</comment>
<evidence type="ECO:0000256" key="5">
    <source>
        <dbReference type="SAM" id="SignalP"/>
    </source>
</evidence>
<dbReference type="InterPro" id="IPR003782">
    <property type="entry name" value="SCO1/SenC"/>
</dbReference>
<keyword evidence="3" id="KW-1015">Disulfide bond</keyword>
<feature type="binding site" evidence="2">
    <location>
        <position position="75"/>
    </location>
    <ligand>
        <name>Cu cation</name>
        <dbReference type="ChEBI" id="CHEBI:23378"/>
    </ligand>
</feature>
<dbReference type="SUPFAM" id="SSF52833">
    <property type="entry name" value="Thioredoxin-like"/>
    <property type="match status" value="1"/>
</dbReference>
<feature type="chain" id="PRO_5008090960" evidence="5">
    <location>
        <begin position="22"/>
        <end position="199"/>
    </location>
</feature>
<keyword evidence="5" id="KW-0732">Signal</keyword>
<evidence type="ECO:0000256" key="2">
    <source>
        <dbReference type="PIRSR" id="PIRSR603782-1"/>
    </source>
</evidence>
<evidence type="ECO:0000313" key="7">
    <source>
        <dbReference type="Proteomes" id="UP000078356"/>
    </source>
</evidence>
<feature type="binding site" evidence="2">
    <location>
        <position position="79"/>
    </location>
    <ligand>
        <name>Cu cation</name>
        <dbReference type="ChEBI" id="CHEBI:23378"/>
    </ligand>
</feature>
<keyword evidence="2" id="KW-0479">Metal-binding</keyword>
<dbReference type="OrthoDB" id="9790194at2"/>
<dbReference type="AlphaFoldDB" id="A0A178LCW7"/>
<dbReference type="PROSITE" id="PS51257">
    <property type="entry name" value="PROKAR_LIPOPROTEIN"/>
    <property type="match status" value="1"/>
</dbReference>
<keyword evidence="2" id="KW-0186">Copper</keyword>
<accession>A0A178LCW7</accession>
<name>A0A178LCW7_9PSED</name>
<dbReference type="PANTHER" id="PTHR12151">
    <property type="entry name" value="ELECTRON TRANSPORT PROTIN SCO1/SENC FAMILY MEMBER"/>
    <property type="match status" value="1"/>
</dbReference>
<dbReference type="InterPro" id="IPR036249">
    <property type="entry name" value="Thioredoxin-like_sf"/>
</dbReference>
<gene>
    <name evidence="6" type="ORF">A4V15_03940</name>
</gene>
<feature type="signal peptide" evidence="5">
    <location>
        <begin position="1"/>
        <end position="21"/>
    </location>
</feature>
<dbReference type="PANTHER" id="PTHR12151:SF25">
    <property type="entry name" value="LINALOOL DEHYDRATASE_ISOMERASE DOMAIN-CONTAINING PROTEIN"/>
    <property type="match status" value="1"/>
</dbReference>
<feature type="disulfide bond" description="Redox-active" evidence="3">
    <location>
        <begin position="75"/>
        <end position="79"/>
    </location>
</feature>
<dbReference type="GO" id="GO:0046872">
    <property type="term" value="F:metal ion binding"/>
    <property type="evidence" value="ECO:0007669"/>
    <property type="project" value="UniProtKB-KW"/>
</dbReference>
<sequence>MNLTRRQLLAGSGLLTLGALAGCDEGYFLDFKYGKNLSPEWIGNQLNLKTTQGTVRKMSDYWWMMPMIFFGFTQCPAVCPTTLARAAQIKRLMGTVGDRLQVVFITLDPERDTPKVLEKYVKTFDPTFEALTGTPEEIAATAKAFKVFYEKIPEGDSYTISHSSTSYVADSRGNFRLSLAHRLTAQECTEDLLTLMEIC</sequence>
<dbReference type="Proteomes" id="UP000078356">
    <property type="component" value="Unassembled WGS sequence"/>
</dbReference>
<evidence type="ECO:0000313" key="6">
    <source>
        <dbReference type="EMBL" id="OAN28222.1"/>
    </source>
</evidence>
<protein>
    <submittedName>
        <fullName evidence="6">Photosynthetic protein synthase I</fullName>
    </submittedName>
</protein>
<feature type="transmembrane region" description="Helical" evidence="4">
    <location>
        <begin position="61"/>
        <end position="83"/>
    </location>
</feature>
<keyword evidence="4" id="KW-0472">Membrane</keyword>
<feature type="binding site" evidence="2">
    <location>
        <position position="162"/>
    </location>
    <ligand>
        <name>Cu cation</name>
        <dbReference type="ChEBI" id="CHEBI:23378"/>
    </ligand>
</feature>
<dbReference type="Pfam" id="PF02630">
    <property type="entry name" value="SCO1-SenC"/>
    <property type="match status" value="1"/>
</dbReference>
<keyword evidence="4" id="KW-0812">Transmembrane</keyword>
<organism evidence="6 7">
    <name type="scientific">Pseudomonas oryzihabitans</name>
    <dbReference type="NCBI Taxonomy" id="47885"/>
    <lineage>
        <taxon>Bacteria</taxon>
        <taxon>Pseudomonadati</taxon>
        <taxon>Pseudomonadota</taxon>
        <taxon>Gammaproteobacteria</taxon>
        <taxon>Pseudomonadales</taxon>
        <taxon>Pseudomonadaceae</taxon>
        <taxon>Pseudomonas</taxon>
    </lineage>
</organism>
<dbReference type="Gene3D" id="3.40.30.10">
    <property type="entry name" value="Glutaredoxin"/>
    <property type="match status" value="1"/>
</dbReference>
<reference evidence="6 7" key="1">
    <citation type="submission" date="2016-04" db="EMBL/GenBank/DDBJ databases">
        <title>Draft Genome Sequences of Staphylococcus capitis Strain H36, S. capitis Strain H65, S. cohnii Strain H62, S. hominis Strain H69, Mycobacterium iranicum Strain H39, Plantibacter sp. Strain H53, Pseudomonas oryzihabitans Strain H72, and Microbacterium sp. Strain H83, isolated from residential settings.</title>
        <authorList>
            <person name="Lymperopoulou D."/>
            <person name="Adams R.I."/>
            <person name="Lindow S."/>
            <person name="Coil D.A."/>
            <person name="Jospin G."/>
            <person name="Eisen J.A."/>
        </authorList>
    </citation>
    <scope>NUCLEOTIDE SEQUENCE [LARGE SCALE GENOMIC DNA]</scope>
    <source>
        <strain evidence="6 7">H72</strain>
    </source>
</reference>
<dbReference type="RefSeq" id="WP_064308290.1">
    <property type="nucleotide sequence ID" value="NZ_LWCR01000023.1"/>
</dbReference>
<dbReference type="CDD" id="cd02968">
    <property type="entry name" value="SCO"/>
    <property type="match status" value="1"/>
</dbReference>
<proteinExistence type="inferred from homology"/>
<evidence type="ECO:0000256" key="3">
    <source>
        <dbReference type="PIRSR" id="PIRSR603782-2"/>
    </source>
</evidence>
<keyword evidence="4" id="KW-1133">Transmembrane helix</keyword>
<dbReference type="EMBL" id="LWCR01000023">
    <property type="protein sequence ID" value="OAN28222.1"/>
    <property type="molecule type" value="Genomic_DNA"/>
</dbReference>
<comment type="similarity">
    <text evidence="1">Belongs to the SCO1/2 family.</text>
</comment>
<evidence type="ECO:0000256" key="4">
    <source>
        <dbReference type="SAM" id="Phobius"/>
    </source>
</evidence>
<evidence type="ECO:0000256" key="1">
    <source>
        <dbReference type="ARBA" id="ARBA00010996"/>
    </source>
</evidence>